<dbReference type="EMBL" id="LGRX02004089">
    <property type="protein sequence ID" value="KAK3281024.1"/>
    <property type="molecule type" value="Genomic_DNA"/>
</dbReference>
<keyword evidence="3" id="KW-1185">Reference proteome</keyword>
<feature type="compositionally biased region" description="Low complexity" evidence="1">
    <location>
        <begin position="184"/>
        <end position="210"/>
    </location>
</feature>
<sequence length="250" mass="24756">MPPGDLQLVSASLAAAAGPLTSQASALAPAADASWRSPAISASLLHAAGPPPHPGHQRAAAPAADASLAEVSSLSLLAAAAGCLTSAGASAATAQQQVPPGGLQPSQASLAAAARCSRLRGSISGATVPAASSRSASERSRAVTQPSSRRDCSLRGSIAGNSLQQLQRQILAVPGSSPPPSPEPQQVLSPPQQHRQQRLQQQMPPGGLQPVSASLRPAAGCSHLRNSIQPTAAPTSQMPPGSPAVAASLT</sequence>
<evidence type="ECO:0000313" key="3">
    <source>
        <dbReference type="Proteomes" id="UP001190700"/>
    </source>
</evidence>
<feature type="region of interest" description="Disordered" evidence="1">
    <location>
        <begin position="126"/>
        <end position="155"/>
    </location>
</feature>
<dbReference type="Proteomes" id="UP001190700">
    <property type="component" value="Unassembled WGS sequence"/>
</dbReference>
<name>A0AAE0GMQ1_9CHLO</name>
<proteinExistence type="predicted"/>
<feature type="compositionally biased region" description="Polar residues" evidence="1">
    <location>
        <begin position="224"/>
        <end position="239"/>
    </location>
</feature>
<gene>
    <name evidence="2" type="ORF">CYMTET_11165</name>
</gene>
<organism evidence="2 3">
    <name type="scientific">Cymbomonas tetramitiformis</name>
    <dbReference type="NCBI Taxonomy" id="36881"/>
    <lineage>
        <taxon>Eukaryota</taxon>
        <taxon>Viridiplantae</taxon>
        <taxon>Chlorophyta</taxon>
        <taxon>Pyramimonadophyceae</taxon>
        <taxon>Pyramimonadales</taxon>
        <taxon>Pyramimonadaceae</taxon>
        <taxon>Cymbomonas</taxon>
    </lineage>
</organism>
<evidence type="ECO:0000313" key="2">
    <source>
        <dbReference type="EMBL" id="KAK3281024.1"/>
    </source>
</evidence>
<comment type="caution">
    <text evidence="2">The sequence shown here is derived from an EMBL/GenBank/DDBJ whole genome shotgun (WGS) entry which is preliminary data.</text>
</comment>
<reference evidence="2 3" key="1">
    <citation type="journal article" date="2015" name="Genome Biol. Evol.">
        <title>Comparative Genomics of a Bacterivorous Green Alga Reveals Evolutionary Causalities and Consequences of Phago-Mixotrophic Mode of Nutrition.</title>
        <authorList>
            <person name="Burns J.A."/>
            <person name="Paasch A."/>
            <person name="Narechania A."/>
            <person name="Kim E."/>
        </authorList>
    </citation>
    <scope>NUCLEOTIDE SEQUENCE [LARGE SCALE GENOMIC DNA]</scope>
    <source>
        <strain evidence="2 3">PLY_AMNH</strain>
    </source>
</reference>
<dbReference type="AlphaFoldDB" id="A0AAE0GMQ1"/>
<evidence type="ECO:0000256" key="1">
    <source>
        <dbReference type="SAM" id="MobiDB-lite"/>
    </source>
</evidence>
<feature type="region of interest" description="Disordered" evidence="1">
    <location>
        <begin position="172"/>
        <end position="250"/>
    </location>
</feature>
<protein>
    <submittedName>
        <fullName evidence="2">Uncharacterized protein</fullName>
    </submittedName>
</protein>
<accession>A0AAE0GMQ1</accession>